<protein>
    <submittedName>
        <fullName evidence="1">Uncharacterized protein</fullName>
    </submittedName>
</protein>
<sequence length="96" mass="10309">MGIVTALLFLATTHGARAEITLEQLLVIDQLLSANDTQALRSYLERNPELLAGEDELSVELRNFYDAASAGNLNFGYTASPAVNASDTAADNELTH</sequence>
<reference evidence="2" key="1">
    <citation type="submission" date="2015-12" db="EMBL/GenBank/DDBJ databases">
        <authorList>
            <person name="Zhang G."/>
            <person name="Stingl U."/>
        </authorList>
    </citation>
    <scope>NUCLEOTIDE SEQUENCE [LARGE SCALE GENOMIC DNA]</scope>
    <source>
        <strain evidence="2">ZGT108</strain>
    </source>
</reference>
<name>A0A0X3TVW1_9RHOB</name>
<dbReference type="Proteomes" id="UP000053690">
    <property type="component" value="Unassembled WGS sequence"/>
</dbReference>
<comment type="caution">
    <text evidence="1">The sequence shown here is derived from an EMBL/GenBank/DDBJ whole genome shotgun (WGS) entry which is preliminary data.</text>
</comment>
<accession>A0A0X3TVW1</accession>
<keyword evidence="2" id="KW-1185">Reference proteome</keyword>
<proteinExistence type="predicted"/>
<dbReference type="AlphaFoldDB" id="A0A0X3TVW1"/>
<dbReference type="STRING" id="1685378.AVO44_06525"/>
<organism evidence="1 2">
    <name type="scientific">Ruegeria profundi</name>
    <dbReference type="NCBI Taxonomy" id="1685378"/>
    <lineage>
        <taxon>Bacteria</taxon>
        <taxon>Pseudomonadati</taxon>
        <taxon>Pseudomonadota</taxon>
        <taxon>Alphaproteobacteria</taxon>
        <taxon>Rhodobacterales</taxon>
        <taxon>Roseobacteraceae</taxon>
        <taxon>Ruegeria</taxon>
    </lineage>
</organism>
<gene>
    <name evidence="1" type="ORF">AVO44_06525</name>
</gene>
<evidence type="ECO:0000313" key="1">
    <source>
        <dbReference type="EMBL" id="KUJ79827.1"/>
    </source>
</evidence>
<evidence type="ECO:0000313" key="2">
    <source>
        <dbReference type="Proteomes" id="UP000053690"/>
    </source>
</evidence>
<dbReference type="EMBL" id="LQBP01000003">
    <property type="protein sequence ID" value="KUJ79827.1"/>
    <property type="molecule type" value="Genomic_DNA"/>
</dbReference>